<dbReference type="Proteomes" id="UP001385848">
    <property type="component" value="Unassembled WGS sequence"/>
</dbReference>
<name>A0ABU9FKL3_LACJE</name>
<organism evidence="1 2">
    <name type="scientific">Lactobacillus jensenii</name>
    <dbReference type="NCBI Taxonomy" id="109790"/>
    <lineage>
        <taxon>Bacteria</taxon>
        <taxon>Bacillati</taxon>
        <taxon>Bacillota</taxon>
        <taxon>Bacilli</taxon>
        <taxon>Lactobacillales</taxon>
        <taxon>Lactobacillaceae</taxon>
        <taxon>Lactobacillus</taxon>
    </lineage>
</organism>
<gene>
    <name evidence="1" type="ORF">AAC431_06950</name>
</gene>
<proteinExistence type="predicted"/>
<dbReference type="GeneID" id="31743493"/>
<keyword evidence="2" id="KW-1185">Reference proteome</keyword>
<comment type="caution">
    <text evidence="1">The sequence shown here is derived from an EMBL/GenBank/DDBJ whole genome shotgun (WGS) entry which is preliminary data.</text>
</comment>
<dbReference type="RefSeq" id="WP_006588138.1">
    <property type="nucleotide sequence ID" value="NZ_CATOUV010000001.1"/>
</dbReference>
<protein>
    <submittedName>
        <fullName evidence="1">Uncharacterized protein</fullName>
    </submittedName>
</protein>
<evidence type="ECO:0000313" key="1">
    <source>
        <dbReference type="EMBL" id="MEL0565644.1"/>
    </source>
</evidence>
<dbReference type="EMBL" id="JBBVUL010000013">
    <property type="protein sequence ID" value="MEL0565644.1"/>
    <property type="molecule type" value="Genomic_DNA"/>
</dbReference>
<evidence type="ECO:0000313" key="2">
    <source>
        <dbReference type="Proteomes" id="UP001385848"/>
    </source>
</evidence>
<accession>A0ABU9FKL3</accession>
<sequence length="56" mass="6631">MSNLKDESRYFKSSDSLSLQLTKDKNKTLQISIENQTLIKELFSENQELMLHLKDR</sequence>
<reference evidence="1 2" key="1">
    <citation type="submission" date="2024-04" db="EMBL/GenBank/DDBJ databases">
        <title>Three lactobacilli isolated from voided urine samples from females with type 2 diabetes.</title>
        <authorList>
            <person name="Kula A."/>
            <person name="Stegman N."/>
            <person name="Putonti C."/>
        </authorList>
    </citation>
    <scope>NUCLEOTIDE SEQUENCE [LARGE SCALE GENOMIC DNA]</scope>
    <source>
        <strain evidence="1 2">1855</strain>
    </source>
</reference>